<reference evidence="6" key="1">
    <citation type="submission" date="2023-07" db="EMBL/GenBank/DDBJ databases">
        <title>30 novel species of actinomycetes from the DSMZ collection.</title>
        <authorList>
            <person name="Nouioui I."/>
        </authorList>
    </citation>
    <scope>NUCLEOTIDE SEQUENCE [LARGE SCALE GENOMIC DNA]</scope>
    <source>
        <strain evidence="6">DSM 44399</strain>
    </source>
</reference>
<dbReference type="InterPro" id="IPR029016">
    <property type="entry name" value="GAF-like_dom_sf"/>
</dbReference>
<dbReference type="Pfam" id="PF00563">
    <property type="entry name" value="EAL"/>
    <property type="match status" value="1"/>
</dbReference>
<dbReference type="InterPro" id="IPR000160">
    <property type="entry name" value="GGDEF_dom"/>
</dbReference>
<feature type="domain" description="EAL" evidence="3">
    <location>
        <begin position="498"/>
        <end position="742"/>
    </location>
</feature>
<dbReference type="InterPro" id="IPR043128">
    <property type="entry name" value="Rev_trsase/Diguanyl_cyclase"/>
</dbReference>
<dbReference type="CDD" id="cd00130">
    <property type="entry name" value="PAS"/>
    <property type="match status" value="1"/>
</dbReference>
<proteinExistence type="predicted"/>
<dbReference type="InterPro" id="IPR052155">
    <property type="entry name" value="Biofilm_reg_signaling"/>
</dbReference>
<dbReference type="InterPro" id="IPR001610">
    <property type="entry name" value="PAC"/>
</dbReference>
<dbReference type="Pfam" id="PF13426">
    <property type="entry name" value="PAS_9"/>
    <property type="match status" value="1"/>
</dbReference>
<comment type="caution">
    <text evidence="5">The sequence shown here is derived from an EMBL/GenBank/DDBJ whole genome shotgun (WGS) entry which is preliminary data.</text>
</comment>
<dbReference type="Gene3D" id="3.20.20.450">
    <property type="entry name" value="EAL domain"/>
    <property type="match status" value="1"/>
</dbReference>
<dbReference type="SUPFAM" id="SSF141868">
    <property type="entry name" value="EAL domain-like"/>
    <property type="match status" value="1"/>
</dbReference>
<protein>
    <submittedName>
        <fullName evidence="5">EAL domain-containing protein</fullName>
    </submittedName>
</protein>
<dbReference type="Gene3D" id="3.30.450.40">
    <property type="match status" value="1"/>
</dbReference>
<organism evidence="5 6">
    <name type="scientific">Jatrophihabitans lederbergiae</name>
    <dbReference type="NCBI Taxonomy" id="3075547"/>
    <lineage>
        <taxon>Bacteria</taxon>
        <taxon>Bacillati</taxon>
        <taxon>Actinomycetota</taxon>
        <taxon>Actinomycetes</taxon>
        <taxon>Jatrophihabitantales</taxon>
        <taxon>Jatrophihabitantaceae</taxon>
        <taxon>Jatrophihabitans</taxon>
    </lineage>
</organism>
<dbReference type="EMBL" id="JAVREH010000021">
    <property type="protein sequence ID" value="MDT0262675.1"/>
    <property type="molecule type" value="Genomic_DNA"/>
</dbReference>
<dbReference type="PROSITE" id="PS50113">
    <property type="entry name" value="PAC"/>
    <property type="match status" value="1"/>
</dbReference>
<dbReference type="CDD" id="cd01948">
    <property type="entry name" value="EAL"/>
    <property type="match status" value="1"/>
</dbReference>
<dbReference type="PROSITE" id="PS50112">
    <property type="entry name" value="PAS"/>
    <property type="match status" value="1"/>
</dbReference>
<evidence type="ECO:0000313" key="5">
    <source>
        <dbReference type="EMBL" id="MDT0262675.1"/>
    </source>
</evidence>
<evidence type="ECO:0000259" key="3">
    <source>
        <dbReference type="PROSITE" id="PS50883"/>
    </source>
</evidence>
<dbReference type="Pfam" id="PF00990">
    <property type="entry name" value="GGDEF"/>
    <property type="match status" value="1"/>
</dbReference>
<name>A0ABU2JCG1_9ACTN</name>
<dbReference type="SMART" id="SM00091">
    <property type="entry name" value="PAS"/>
    <property type="match status" value="1"/>
</dbReference>
<dbReference type="InterPro" id="IPR035965">
    <property type="entry name" value="PAS-like_dom_sf"/>
</dbReference>
<dbReference type="SMART" id="SM00065">
    <property type="entry name" value="GAF"/>
    <property type="match status" value="1"/>
</dbReference>
<feature type="domain" description="PAC" evidence="2">
    <location>
        <begin position="275"/>
        <end position="327"/>
    </location>
</feature>
<dbReference type="SUPFAM" id="SSF55781">
    <property type="entry name" value="GAF domain-like"/>
    <property type="match status" value="1"/>
</dbReference>
<dbReference type="InterPro" id="IPR000014">
    <property type="entry name" value="PAS"/>
</dbReference>
<dbReference type="PANTHER" id="PTHR44757">
    <property type="entry name" value="DIGUANYLATE CYCLASE DGCP"/>
    <property type="match status" value="1"/>
</dbReference>
<sequence>MGSPIEVTNLRRSWLERLLSVVRELGTSGDVDETLRRIAEATVEFLQFGAAAINVLGEDGVVRIQAVAGPPEVRQLLGRSSPLQYWLDILEAAEPWNSLRFFSHDRDQTMMDRVASWVPDGSDGATPDVDHERWHPEDALLAPLIGPEGALLGVLSVDQPAGGRRPNLEQRTVLELFANQAAVAIADSRARQQSETRRQDAENRWQVAFERSPIGAAIINLDGTLAQTNDALTAMLGYSRDQLLGTRFADFSHPDDVNGDAPYFQALLDGSEDGYETEKRYLDAAGDVVFAQLHVGVIRNAEGVVQSIVGQLNDISQRKKAEDQLAYRATHDPLTELPNRIEFEDRLSDCLASGRPAGVLYCDLDRFKTVNDSLGHEAGDELLILVARRMREALPAGCTLGRVGGDEFVALVPGEDDAEALRELGRRLLAALDEPVVIRGHLHTIGASIGVTVGTSAHVHPDEVLREADMALLRAKRRGRARVEVYDPTQDKPATLQDLELERSLRLALGENRGLVPYFQPIVDLSDNIPVGYEALIRWRHPEHGLMDPGEFLPLAERSGLIVPFGWWMLNASCRAAADTRLTGGWARWVAVNASGSQLGRGQLVAEIKHDLDAYGLAASRLHLEITESALVDASPAAIKEVCEVADLGVQIALDDFGTGYSSLSLLRDLPVSTVKIDRSFVAPITVDRSARAIVRSVITLCQELEITTVAEGIETQEQLTSLRALGCTHGQGYLLGRPAPL</sequence>
<evidence type="ECO:0000259" key="2">
    <source>
        <dbReference type="PROSITE" id="PS50113"/>
    </source>
</evidence>
<dbReference type="SUPFAM" id="SSF55073">
    <property type="entry name" value="Nucleotide cyclase"/>
    <property type="match status" value="1"/>
</dbReference>
<accession>A0ABU2JCG1</accession>
<dbReference type="Gene3D" id="3.30.70.270">
    <property type="match status" value="1"/>
</dbReference>
<dbReference type="SUPFAM" id="SSF55785">
    <property type="entry name" value="PYP-like sensor domain (PAS domain)"/>
    <property type="match status" value="1"/>
</dbReference>
<dbReference type="NCBIfam" id="TIGR00229">
    <property type="entry name" value="sensory_box"/>
    <property type="match status" value="1"/>
</dbReference>
<evidence type="ECO:0000259" key="1">
    <source>
        <dbReference type="PROSITE" id="PS50112"/>
    </source>
</evidence>
<dbReference type="NCBIfam" id="TIGR00254">
    <property type="entry name" value="GGDEF"/>
    <property type="match status" value="1"/>
</dbReference>
<dbReference type="InterPro" id="IPR003018">
    <property type="entry name" value="GAF"/>
</dbReference>
<gene>
    <name evidence="5" type="ORF">RM423_14865</name>
</gene>
<keyword evidence="6" id="KW-1185">Reference proteome</keyword>
<dbReference type="RefSeq" id="WP_311423824.1">
    <property type="nucleotide sequence ID" value="NZ_JAVREH010000021.1"/>
</dbReference>
<dbReference type="CDD" id="cd01949">
    <property type="entry name" value="GGDEF"/>
    <property type="match status" value="1"/>
</dbReference>
<dbReference type="SMART" id="SM00086">
    <property type="entry name" value="PAC"/>
    <property type="match status" value="1"/>
</dbReference>
<dbReference type="PROSITE" id="PS50887">
    <property type="entry name" value="GGDEF"/>
    <property type="match status" value="1"/>
</dbReference>
<evidence type="ECO:0000313" key="6">
    <source>
        <dbReference type="Proteomes" id="UP001183176"/>
    </source>
</evidence>
<dbReference type="PANTHER" id="PTHR44757:SF2">
    <property type="entry name" value="BIOFILM ARCHITECTURE MAINTENANCE PROTEIN MBAA"/>
    <property type="match status" value="1"/>
</dbReference>
<evidence type="ECO:0000259" key="4">
    <source>
        <dbReference type="PROSITE" id="PS50887"/>
    </source>
</evidence>
<dbReference type="Proteomes" id="UP001183176">
    <property type="component" value="Unassembled WGS sequence"/>
</dbReference>
<feature type="domain" description="GGDEF" evidence="4">
    <location>
        <begin position="355"/>
        <end position="488"/>
    </location>
</feature>
<dbReference type="Gene3D" id="3.30.450.20">
    <property type="entry name" value="PAS domain"/>
    <property type="match status" value="1"/>
</dbReference>
<feature type="domain" description="PAS" evidence="1">
    <location>
        <begin position="201"/>
        <end position="271"/>
    </location>
</feature>
<dbReference type="Pfam" id="PF01590">
    <property type="entry name" value="GAF"/>
    <property type="match status" value="1"/>
</dbReference>
<dbReference type="PROSITE" id="PS50883">
    <property type="entry name" value="EAL"/>
    <property type="match status" value="1"/>
</dbReference>
<dbReference type="SMART" id="SM00052">
    <property type="entry name" value="EAL"/>
    <property type="match status" value="1"/>
</dbReference>
<dbReference type="InterPro" id="IPR035919">
    <property type="entry name" value="EAL_sf"/>
</dbReference>
<dbReference type="InterPro" id="IPR000700">
    <property type="entry name" value="PAS-assoc_C"/>
</dbReference>
<dbReference type="InterPro" id="IPR001633">
    <property type="entry name" value="EAL_dom"/>
</dbReference>
<dbReference type="InterPro" id="IPR029787">
    <property type="entry name" value="Nucleotide_cyclase"/>
</dbReference>
<dbReference type="SMART" id="SM00267">
    <property type="entry name" value="GGDEF"/>
    <property type="match status" value="1"/>
</dbReference>